<accession>A0A0G9HBP0</accession>
<dbReference type="PATRIC" id="fig|1440763.5.peg.1754"/>
<dbReference type="EMBL" id="CP017480">
    <property type="protein sequence ID" value="APG05853.1"/>
    <property type="molecule type" value="Genomic_DNA"/>
</dbReference>
<dbReference type="InterPro" id="IPR012338">
    <property type="entry name" value="Beta-lactam/transpept-like"/>
</dbReference>
<dbReference type="InterPro" id="IPR050491">
    <property type="entry name" value="AmpC-like"/>
</dbReference>
<keyword evidence="2" id="KW-1185">Reference proteome</keyword>
<gene>
    <name evidence="1" type="ORF">BJI69_19370</name>
</gene>
<dbReference type="Gene3D" id="3.40.710.10">
    <property type="entry name" value="DD-peptidase/beta-lactamase superfamily"/>
    <property type="match status" value="1"/>
</dbReference>
<dbReference type="SUPFAM" id="SSF56601">
    <property type="entry name" value="beta-lactamase/transpeptidase-like"/>
    <property type="match status" value="1"/>
</dbReference>
<sequence length="668" mass="71964">MNRYTRTIAALVITCGIGVASAQVPQPLAPAPVKPASTPAVAEAAEADAAPALTGRDLSTFFDGLLPFALQRGDVAGAVISVVKDGKVVFAKGYGYADLKTLARPSPETTLFRPGSTSKLFAWTAVMQLVEQGKLDLDRDVNSYLDFTLPPLDGKPITLRDLMTHTPGFEESAKGLITAVGTHPLTLGEYLKSHVPARIFPPGQIVAYSNYGCGVAGYIVERVSGERFEDYVRQHIFAPLDMQHSTNDQPVQGALAPLMASSYLTSSSGEAQSFEVVNPVPAGGMSSTAIDMSHFMIAQLEGGSYNGSRILQPATVAQMHSPQRTAAPGLNGFDLGFYQEDSHGQRIVGHAGDLDYFHTDLHLMLDAHVGFFISMNSAGNEGGAGVIRAAMFRAFLDRYFPDSTPAPPTVSSAKADAARVAGWYQSSRRNESAMRPLYLLTQISVVAMPDDTIAVSALTSDAGVPLHWREVGPLTYREVNGSRKLAFVTDAQGAIRYWATDAEPPVFVFQPATGFRSLGSVRWLASLSLLIVVITLVSWPLGRGVRRHYRHELHLTSAQIRTRRPSRLGALALFAAVFGWLVLLVVLTATNAVPLVQGTITPWLYVLYVLGVVGLIGAVAVVVHAVRAWMAPRRGRWVLIGETLLALAAVYLAWFIVVFGLVSFSARY</sequence>
<proteinExistence type="predicted"/>
<reference evidence="2" key="1">
    <citation type="submission" date="2016-09" db="EMBL/GenBank/DDBJ databases">
        <authorList>
            <person name="Lysoe E."/>
        </authorList>
    </citation>
    <scope>NUCLEOTIDE SEQUENCE [LARGE SCALE GENOMIC DNA]</scope>
    <source>
        <strain evidence="2">LJ96T</strain>
    </source>
</reference>
<dbReference type="GO" id="GO:0016787">
    <property type="term" value="F:hydrolase activity"/>
    <property type="evidence" value="ECO:0007669"/>
    <property type="project" value="UniProtKB-KW"/>
</dbReference>
<evidence type="ECO:0000313" key="2">
    <source>
        <dbReference type="Proteomes" id="UP000182987"/>
    </source>
</evidence>
<dbReference type="KEGG" id="lrz:BJI69_19370"/>
<keyword evidence="1" id="KW-0378">Hydrolase</keyword>
<dbReference type="RefSeq" id="WP_046967522.1">
    <property type="nucleotide sequence ID" value="NZ_CP017480.1"/>
</dbReference>
<dbReference type="InterPro" id="IPR001466">
    <property type="entry name" value="Beta-lactam-related"/>
</dbReference>
<dbReference type="STRING" id="1440763.BJI69_19370"/>
<dbReference type="OrthoDB" id="119951at2"/>
<evidence type="ECO:0000313" key="1">
    <source>
        <dbReference type="EMBL" id="APG05853.1"/>
    </source>
</evidence>
<dbReference type="Proteomes" id="UP000182987">
    <property type="component" value="Chromosome"/>
</dbReference>
<dbReference type="PANTHER" id="PTHR46825">
    <property type="entry name" value="D-ALANYL-D-ALANINE-CARBOXYPEPTIDASE/ENDOPEPTIDASE AMPH"/>
    <property type="match status" value="1"/>
</dbReference>
<dbReference type="Pfam" id="PF00144">
    <property type="entry name" value="Beta-lactamase"/>
    <property type="match status" value="1"/>
</dbReference>
<dbReference type="AlphaFoldDB" id="A0A0G9HBP0"/>
<organism evidence="1 2">
    <name type="scientific">Luteibacter rhizovicinus DSM 16549</name>
    <dbReference type="NCBI Taxonomy" id="1440763"/>
    <lineage>
        <taxon>Bacteria</taxon>
        <taxon>Pseudomonadati</taxon>
        <taxon>Pseudomonadota</taxon>
        <taxon>Gammaproteobacteria</taxon>
        <taxon>Lysobacterales</taxon>
        <taxon>Rhodanobacteraceae</taxon>
        <taxon>Luteibacter</taxon>
    </lineage>
</organism>
<name>A0A0G9HBP0_9GAMM</name>
<dbReference type="PANTHER" id="PTHR46825:SF9">
    <property type="entry name" value="BETA-LACTAMASE-RELATED DOMAIN-CONTAINING PROTEIN"/>
    <property type="match status" value="1"/>
</dbReference>
<protein>
    <submittedName>
        <fullName evidence="1">Serine hydrolase</fullName>
    </submittedName>
</protein>